<dbReference type="GO" id="GO:0004888">
    <property type="term" value="F:transmembrane signaling receptor activity"/>
    <property type="evidence" value="ECO:0007669"/>
    <property type="project" value="TreeGrafter"/>
</dbReference>
<keyword evidence="1" id="KW-0732">Signal</keyword>
<dbReference type="GO" id="GO:0006955">
    <property type="term" value="P:immune response"/>
    <property type="evidence" value="ECO:0007669"/>
    <property type="project" value="TreeGrafter"/>
</dbReference>
<evidence type="ECO:0000313" key="6">
    <source>
        <dbReference type="EMBL" id="KAJ8383818.1"/>
    </source>
</evidence>
<evidence type="ECO:0000256" key="3">
    <source>
        <dbReference type="SAM" id="MobiDB-lite"/>
    </source>
</evidence>
<dbReference type="Proteomes" id="UP001221898">
    <property type="component" value="Unassembled WGS sequence"/>
</dbReference>
<accession>A0AAD7W551</accession>
<feature type="domain" description="Ig-like" evidence="5">
    <location>
        <begin position="7"/>
        <end position="88"/>
    </location>
</feature>
<dbReference type="SUPFAM" id="SSF48726">
    <property type="entry name" value="Immunoglobulin"/>
    <property type="match status" value="1"/>
</dbReference>
<keyword evidence="4" id="KW-0812">Transmembrane</keyword>
<keyword evidence="4" id="KW-0472">Membrane</keyword>
<dbReference type="InterPro" id="IPR007110">
    <property type="entry name" value="Ig-like_dom"/>
</dbReference>
<reference evidence="6" key="1">
    <citation type="journal article" date="2023" name="Science">
        <title>Genome structures resolve the early diversification of teleost fishes.</title>
        <authorList>
            <person name="Parey E."/>
            <person name="Louis A."/>
            <person name="Montfort J."/>
            <person name="Bouchez O."/>
            <person name="Roques C."/>
            <person name="Iampietro C."/>
            <person name="Lluch J."/>
            <person name="Castinel A."/>
            <person name="Donnadieu C."/>
            <person name="Desvignes T."/>
            <person name="Floi Bucao C."/>
            <person name="Jouanno E."/>
            <person name="Wen M."/>
            <person name="Mejri S."/>
            <person name="Dirks R."/>
            <person name="Jansen H."/>
            <person name="Henkel C."/>
            <person name="Chen W.J."/>
            <person name="Zahm M."/>
            <person name="Cabau C."/>
            <person name="Klopp C."/>
            <person name="Thompson A.W."/>
            <person name="Robinson-Rechavi M."/>
            <person name="Braasch I."/>
            <person name="Lecointre G."/>
            <person name="Bobe J."/>
            <person name="Postlethwait J.H."/>
            <person name="Berthelot C."/>
            <person name="Roest Crollius H."/>
            <person name="Guiguen Y."/>
        </authorList>
    </citation>
    <scope>NUCLEOTIDE SEQUENCE</scope>
    <source>
        <strain evidence="6">NC1722</strain>
    </source>
</reference>
<organism evidence="6 7">
    <name type="scientific">Aldrovandia affinis</name>
    <dbReference type="NCBI Taxonomy" id="143900"/>
    <lineage>
        <taxon>Eukaryota</taxon>
        <taxon>Metazoa</taxon>
        <taxon>Chordata</taxon>
        <taxon>Craniata</taxon>
        <taxon>Vertebrata</taxon>
        <taxon>Euteleostomi</taxon>
        <taxon>Actinopterygii</taxon>
        <taxon>Neopterygii</taxon>
        <taxon>Teleostei</taxon>
        <taxon>Notacanthiformes</taxon>
        <taxon>Halosauridae</taxon>
        <taxon>Aldrovandia</taxon>
    </lineage>
</organism>
<evidence type="ECO:0000256" key="2">
    <source>
        <dbReference type="ARBA" id="ARBA00023157"/>
    </source>
</evidence>
<comment type="caution">
    <text evidence="6">The sequence shown here is derived from an EMBL/GenBank/DDBJ whole genome shotgun (WGS) entry which is preliminary data.</text>
</comment>
<sequence>SDVAARPQAVVTLETGWTEIFTTDSLTLRCEVQGISAEWNYTWYRDGEQIPLDHSGERYTVRSGIDSYQSEYKCRGSQGEGPLSSSISEGYKTKNIVVKRKVLVSLSGCLFLGVAIALLACIGLQVSQKTGAKREPGNDLFFAQPNLESRTPQDEYSSDRECPAVTNDIGDSAVLGDSEYNSAGEPKHHYEAYIDQPLDPLSRRFVSFRGPFAESPQQSESMEMDTAVSSF</sequence>
<dbReference type="PANTHER" id="PTHR11481:SF112">
    <property type="entry name" value="FC RECEPTOR-LIKE PROTEIN 4-RELATED"/>
    <property type="match status" value="1"/>
</dbReference>
<feature type="compositionally biased region" description="Polar residues" evidence="3">
    <location>
        <begin position="215"/>
        <end position="231"/>
    </location>
</feature>
<keyword evidence="7" id="KW-1185">Reference proteome</keyword>
<name>A0AAD7W551_9TELE</name>
<dbReference type="GO" id="GO:0007166">
    <property type="term" value="P:cell surface receptor signaling pathway"/>
    <property type="evidence" value="ECO:0007669"/>
    <property type="project" value="TreeGrafter"/>
</dbReference>
<evidence type="ECO:0000256" key="1">
    <source>
        <dbReference type="ARBA" id="ARBA00022729"/>
    </source>
</evidence>
<protein>
    <recommendedName>
        <fullName evidence="5">Ig-like domain-containing protein</fullName>
    </recommendedName>
</protein>
<dbReference type="InterPro" id="IPR013783">
    <property type="entry name" value="Ig-like_fold"/>
</dbReference>
<proteinExistence type="predicted"/>
<dbReference type="InterPro" id="IPR036179">
    <property type="entry name" value="Ig-like_dom_sf"/>
</dbReference>
<evidence type="ECO:0000313" key="7">
    <source>
        <dbReference type="Proteomes" id="UP001221898"/>
    </source>
</evidence>
<keyword evidence="4" id="KW-1133">Transmembrane helix</keyword>
<dbReference type="Gene3D" id="2.60.40.10">
    <property type="entry name" value="Immunoglobulins"/>
    <property type="match status" value="1"/>
</dbReference>
<dbReference type="Pfam" id="PF13895">
    <property type="entry name" value="Ig_2"/>
    <property type="match status" value="1"/>
</dbReference>
<dbReference type="GO" id="GO:0009897">
    <property type="term" value="C:external side of plasma membrane"/>
    <property type="evidence" value="ECO:0007669"/>
    <property type="project" value="TreeGrafter"/>
</dbReference>
<dbReference type="EMBL" id="JAINUG010000284">
    <property type="protein sequence ID" value="KAJ8383818.1"/>
    <property type="molecule type" value="Genomic_DNA"/>
</dbReference>
<feature type="region of interest" description="Disordered" evidence="3">
    <location>
        <begin position="212"/>
        <end position="231"/>
    </location>
</feature>
<evidence type="ECO:0000259" key="5">
    <source>
        <dbReference type="PROSITE" id="PS50835"/>
    </source>
</evidence>
<feature type="non-terminal residue" evidence="6">
    <location>
        <position position="1"/>
    </location>
</feature>
<dbReference type="PROSITE" id="PS50835">
    <property type="entry name" value="IG_LIKE"/>
    <property type="match status" value="1"/>
</dbReference>
<gene>
    <name evidence="6" type="ORF">AAFF_G00213880</name>
</gene>
<dbReference type="AlphaFoldDB" id="A0AAD7W551"/>
<feature type="transmembrane region" description="Helical" evidence="4">
    <location>
        <begin position="102"/>
        <end position="126"/>
    </location>
</feature>
<evidence type="ECO:0000256" key="4">
    <source>
        <dbReference type="SAM" id="Phobius"/>
    </source>
</evidence>
<dbReference type="PANTHER" id="PTHR11481">
    <property type="entry name" value="IMMUNOGLOBULIN FC RECEPTOR"/>
    <property type="match status" value="1"/>
</dbReference>
<keyword evidence="2" id="KW-1015">Disulfide bond</keyword>
<dbReference type="InterPro" id="IPR050488">
    <property type="entry name" value="Ig_Fc_receptor"/>
</dbReference>